<organism evidence="2 4">
    <name type="scientific">Medicago truncatula</name>
    <name type="common">Barrel medic</name>
    <name type="synonym">Medicago tribuloides</name>
    <dbReference type="NCBI Taxonomy" id="3880"/>
    <lineage>
        <taxon>Eukaryota</taxon>
        <taxon>Viridiplantae</taxon>
        <taxon>Streptophyta</taxon>
        <taxon>Embryophyta</taxon>
        <taxon>Tracheophyta</taxon>
        <taxon>Spermatophyta</taxon>
        <taxon>Magnoliopsida</taxon>
        <taxon>eudicotyledons</taxon>
        <taxon>Gunneridae</taxon>
        <taxon>Pentapetalae</taxon>
        <taxon>rosids</taxon>
        <taxon>fabids</taxon>
        <taxon>Fabales</taxon>
        <taxon>Fabaceae</taxon>
        <taxon>Papilionoideae</taxon>
        <taxon>50 kb inversion clade</taxon>
        <taxon>NPAAA clade</taxon>
        <taxon>Hologalegina</taxon>
        <taxon>IRL clade</taxon>
        <taxon>Trifolieae</taxon>
        <taxon>Medicago</taxon>
    </lineage>
</organism>
<feature type="compositionally biased region" description="Basic residues" evidence="1">
    <location>
        <begin position="16"/>
        <end position="26"/>
    </location>
</feature>
<reference evidence="3" key="3">
    <citation type="submission" date="2015-04" db="UniProtKB">
        <authorList>
            <consortium name="EnsemblPlants"/>
        </authorList>
    </citation>
    <scope>IDENTIFICATION</scope>
    <source>
        <strain evidence="3">cv. Jemalong A17</strain>
    </source>
</reference>
<accession>G7JLM9</accession>
<dbReference type="PaxDb" id="3880-AES92732"/>
<protein>
    <submittedName>
        <fullName evidence="2 3">Uncharacterized protein</fullName>
    </submittedName>
</protein>
<evidence type="ECO:0000256" key="1">
    <source>
        <dbReference type="SAM" id="MobiDB-lite"/>
    </source>
</evidence>
<reference evidence="2 4" key="1">
    <citation type="journal article" date="2011" name="Nature">
        <title>The Medicago genome provides insight into the evolution of rhizobial symbioses.</title>
        <authorList>
            <person name="Young N.D."/>
            <person name="Debelle F."/>
            <person name="Oldroyd G.E."/>
            <person name="Geurts R."/>
            <person name="Cannon S.B."/>
            <person name="Udvardi M.K."/>
            <person name="Benedito V.A."/>
            <person name="Mayer K.F."/>
            <person name="Gouzy J."/>
            <person name="Schoof H."/>
            <person name="Van de Peer Y."/>
            <person name="Proost S."/>
            <person name="Cook D.R."/>
            <person name="Meyers B.C."/>
            <person name="Spannagl M."/>
            <person name="Cheung F."/>
            <person name="De Mita S."/>
            <person name="Krishnakumar V."/>
            <person name="Gundlach H."/>
            <person name="Zhou S."/>
            <person name="Mudge J."/>
            <person name="Bharti A.K."/>
            <person name="Murray J.D."/>
            <person name="Naoumkina M.A."/>
            <person name="Rosen B."/>
            <person name="Silverstein K.A."/>
            <person name="Tang H."/>
            <person name="Rombauts S."/>
            <person name="Zhao P.X."/>
            <person name="Zhou P."/>
            <person name="Barbe V."/>
            <person name="Bardou P."/>
            <person name="Bechner M."/>
            <person name="Bellec A."/>
            <person name="Berger A."/>
            <person name="Berges H."/>
            <person name="Bidwell S."/>
            <person name="Bisseling T."/>
            <person name="Choisne N."/>
            <person name="Couloux A."/>
            <person name="Denny R."/>
            <person name="Deshpande S."/>
            <person name="Dai X."/>
            <person name="Doyle J.J."/>
            <person name="Dudez A.M."/>
            <person name="Farmer A.D."/>
            <person name="Fouteau S."/>
            <person name="Franken C."/>
            <person name="Gibelin C."/>
            <person name="Gish J."/>
            <person name="Goldstein S."/>
            <person name="Gonzalez A.J."/>
            <person name="Green P.J."/>
            <person name="Hallab A."/>
            <person name="Hartog M."/>
            <person name="Hua A."/>
            <person name="Humphray S.J."/>
            <person name="Jeong D.H."/>
            <person name="Jing Y."/>
            <person name="Jocker A."/>
            <person name="Kenton S.M."/>
            <person name="Kim D.J."/>
            <person name="Klee K."/>
            <person name="Lai H."/>
            <person name="Lang C."/>
            <person name="Lin S."/>
            <person name="Macmil S.L."/>
            <person name="Magdelenat G."/>
            <person name="Matthews L."/>
            <person name="McCorrison J."/>
            <person name="Monaghan E.L."/>
            <person name="Mun J.H."/>
            <person name="Najar F.Z."/>
            <person name="Nicholson C."/>
            <person name="Noirot C."/>
            <person name="O'Bleness M."/>
            <person name="Paule C.R."/>
            <person name="Poulain J."/>
            <person name="Prion F."/>
            <person name="Qin B."/>
            <person name="Qu C."/>
            <person name="Retzel E.F."/>
            <person name="Riddle C."/>
            <person name="Sallet E."/>
            <person name="Samain S."/>
            <person name="Samson N."/>
            <person name="Sanders I."/>
            <person name="Saurat O."/>
            <person name="Scarpelli C."/>
            <person name="Schiex T."/>
            <person name="Segurens B."/>
            <person name="Severin A.J."/>
            <person name="Sherrier D.J."/>
            <person name="Shi R."/>
            <person name="Sims S."/>
            <person name="Singer S.R."/>
            <person name="Sinharoy S."/>
            <person name="Sterck L."/>
            <person name="Viollet A."/>
            <person name="Wang B.B."/>
            <person name="Wang K."/>
            <person name="Wang M."/>
            <person name="Wang X."/>
            <person name="Warfsmann J."/>
            <person name="Weissenbach J."/>
            <person name="White D.D."/>
            <person name="White J.D."/>
            <person name="Wiley G.B."/>
            <person name="Wincker P."/>
            <person name="Xing Y."/>
            <person name="Yang L."/>
            <person name="Yao Z."/>
            <person name="Ying F."/>
            <person name="Zhai J."/>
            <person name="Zhou L."/>
            <person name="Zuber A."/>
            <person name="Denarie J."/>
            <person name="Dixon R.A."/>
            <person name="May G.D."/>
            <person name="Schwartz D.C."/>
            <person name="Rogers J."/>
            <person name="Quetier F."/>
            <person name="Town C.D."/>
            <person name="Roe B.A."/>
        </authorList>
    </citation>
    <scope>NUCLEOTIDE SEQUENCE [LARGE SCALE GENOMIC DNA]</scope>
    <source>
        <strain evidence="2">A17</strain>
        <strain evidence="3 4">cv. Jemalong A17</strain>
    </source>
</reference>
<dbReference type="EnsemblPlants" id="AES92732">
    <property type="protein sequence ID" value="AES92732"/>
    <property type="gene ID" value="MTR_4g133280"/>
</dbReference>
<feature type="region of interest" description="Disordered" evidence="1">
    <location>
        <begin position="146"/>
        <end position="200"/>
    </location>
</feature>
<dbReference type="AlphaFoldDB" id="G7JLM9"/>
<keyword evidence="4" id="KW-1185">Reference proteome</keyword>
<name>G7JLM9_MEDTR</name>
<evidence type="ECO:0000313" key="2">
    <source>
        <dbReference type="EMBL" id="AES92732.2"/>
    </source>
</evidence>
<dbReference type="HOGENOM" id="CLU_118287_0_0_1"/>
<accession>A0A0C3X908</accession>
<dbReference type="Proteomes" id="UP000002051">
    <property type="component" value="Chromosome 4"/>
</dbReference>
<feature type="compositionally biased region" description="Basic and acidic residues" evidence="1">
    <location>
        <begin position="146"/>
        <end position="164"/>
    </location>
</feature>
<dbReference type="EMBL" id="CM001220">
    <property type="protein sequence ID" value="AES92732.2"/>
    <property type="molecule type" value="Genomic_DNA"/>
</dbReference>
<proteinExistence type="predicted"/>
<feature type="region of interest" description="Disordered" evidence="1">
    <location>
        <begin position="1"/>
        <end position="99"/>
    </location>
</feature>
<evidence type="ECO:0000313" key="4">
    <source>
        <dbReference type="Proteomes" id="UP000002051"/>
    </source>
</evidence>
<reference evidence="2 4" key="2">
    <citation type="journal article" date="2014" name="BMC Genomics">
        <title>An improved genome release (version Mt4.0) for the model legume Medicago truncatula.</title>
        <authorList>
            <person name="Tang H."/>
            <person name="Krishnakumar V."/>
            <person name="Bidwell S."/>
            <person name="Rosen B."/>
            <person name="Chan A."/>
            <person name="Zhou S."/>
            <person name="Gentzbittel L."/>
            <person name="Childs K.L."/>
            <person name="Yandell M."/>
            <person name="Gundlach H."/>
            <person name="Mayer K.F."/>
            <person name="Schwartz D.C."/>
            <person name="Town C.D."/>
        </authorList>
    </citation>
    <scope>GENOME REANNOTATION</scope>
    <source>
        <strain evidence="3 4">cv. Jemalong A17</strain>
    </source>
</reference>
<feature type="compositionally biased region" description="Polar residues" evidence="1">
    <location>
        <begin position="170"/>
        <end position="181"/>
    </location>
</feature>
<gene>
    <name evidence="3" type="primary">11439572</name>
    <name evidence="2" type="ordered locus">MTR_4g133280</name>
</gene>
<evidence type="ECO:0000313" key="3">
    <source>
        <dbReference type="EnsemblPlants" id="AES92732"/>
    </source>
</evidence>
<feature type="compositionally biased region" description="Polar residues" evidence="1">
    <location>
        <begin position="190"/>
        <end position="200"/>
    </location>
</feature>
<sequence>MEGSSKGNDAPGKPILTRKRSARKPKTTLIDPVAGGTEPVKISIDSGTGALNVDAASQPKSRNRNVTFKEGGSSRPGKSHVQDTAENAGNKPQEEEEMLRDSLVLVDPFTEEQELHLREAAIELNFNWQKIKKSKKYVKYMQLVEKDNEDSKKSNPGSPRKENAPEISDGGSSSKTLTDDGSVQLRRSARISTSKKGSGV</sequence>